<reference evidence="2" key="2">
    <citation type="submission" date="2015-01" db="EMBL/GenBank/DDBJ databases">
        <title>Evolutionary Origins and Diversification of the Mycorrhizal Mutualists.</title>
        <authorList>
            <consortium name="DOE Joint Genome Institute"/>
            <consortium name="Mycorrhizal Genomics Consortium"/>
            <person name="Kohler A."/>
            <person name="Kuo A."/>
            <person name="Nagy L.G."/>
            <person name="Floudas D."/>
            <person name="Copeland A."/>
            <person name="Barry K.W."/>
            <person name="Cichocki N."/>
            <person name="Veneault-Fourrey C."/>
            <person name="LaButti K."/>
            <person name="Lindquist E.A."/>
            <person name="Lipzen A."/>
            <person name="Lundell T."/>
            <person name="Morin E."/>
            <person name="Murat C."/>
            <person name="Riley R."/>
            <person name="Ohm R."/>
            <person name="Sun H."/>
            <person name="Tunlid A."/>
            <person name="Henrissat B."/>
            <person name="Grigoriev I.V."/>
            <person name="Hibbett D.S."/>
            <person name="Martin F."/>
        </authorList>
    </citation>
    <scope>NUCLEOTIDE SEQUENCE [LARGE SCALE GENOMIC DNA]</scope>
    <source>
        <strain evidence="2">LaAM-08-1</strain>
    </source>
</reference>
<dbReference type="EMBL" id="KN838539">
    <property type="protein sequence ID" value="KIK09237.1"/>
    <property type="molecule type" value="Genomic_DNA"/>
</dbReference>
<proteinExistence type="predicted"/>
<evidence type="ECO:0000313" key="1">
    <source>
        <dbReference type="EMBL" id="KIK09237.1"/>
    </source>
</evidence>
<name>A0A0C9YFP7_9AGAR</name>
<keyword evidence="2" id="KW-1185">Reference proteome</keyword>
<gene>
    <name evidence="1" type="ORF">K443DRAFT_671725</name>
</gene>
<protein>
    <submittedName>
        <fullName evidence="1">Uncharacterized protein</fullName>
    </submittedName>
</protein>
<accession>A0A0C9YFP7</accession>
<organism evidence="1 2">
    <name type="scientific">Laccaria amethystina LaAM-08-1</name>
    <dbReference type="NCBI Taxonomy" id="1095629"/>
    <lineage>
        <taxon>Eukaryota</taxon>
        <taxon>Fungi</taxon>
        <taxon>Dikarya</taxon>
        <taxon>Basidiomycota</taxon>
        <taxon>Agaricomycotina</taxon>
        <taxon>Agaricomycetes</taxon>
        <taxon>Agaricomycetidae</taxon>
        <taxon>Agaricales</taxon>
        <taxon>Agaricineae</taxon>
        <taxon>Hydnangiaceae</taxon>
        <taxon>Laccaria</taxon>
    </lineage>
</organism>
<dbReference type="OrthoDB" id="2937711at2759"/>
<reference evidence="1 2" key="1">
    <citation type="submission" date="2014-04" db="EMBL/GenBank/DDBJ databases">
        <authorList>
            <consortium name="DOE Joint Genome Institute"/>
            <person name="Kuo A."/>
            <person name="Kohler A."/>
            <person name="Nagy L.G."/>
            <person name="Floudas D."/>
            <person name="Copeland A."/>
            <person name="Barry K.W."/>
            <person name="Cichocki N."/>
            <person name="Veneault-Fourrey C."/>
            <person name="LaButti K."/>
            <person name="Lindquist E.A."/>
            <person name="Lipzen A."/>
            <person name="Lundell T."/>
            <person name="Morin E."/>
            <person name="Murat C."/>
            <person name="Sun H."/>
            <person name="Tunlid A."/>
            <person name="Henrissat B."/>
            <person name="Grigoriev I.V."/>
            <person name="Hibbett D.S."/>
            <person name="Martin F."/>
            <person name="Nordberg H.P."/>
            <person name="Cantor M.N."/>
            <person name="Hua S.X."/>
        </authorList>
    </citation>
    <scope>NUCLEOTIDE SEQUENCE [LARGE SCALE GENOMIC DNA]</scope>
    <source>
        <strain evidence="1 2">LaAM-08-1</strain>
    </source>
</reference>
<sequence>MACSTFHTLLEKRSFWITCLTKTRLSKPIPCLLHEDLTTHDLASLKRIALQYLRLERNWDLPKPQIIGSIKTVKLPGSEPKFDIVFQVPGTELYVLHARPRGFMTCWDIGLGKAVCPPIHVAQQILDVSPGQDQPGRFSMGLLVNDGDIESPNLSLVIVCLEYSLSTAKVQINFRHYLSPLFCHWAVFMTKEVVGVLRCDVSRRDPTIDLLALNISSKKVTMIKTDIPYNPSNEDGHSATSACDGDIFILIEHGSTSVSFCCPKEYLPHDSNESCPDESFHRCNASALRILDGSGTRYHAEGALSSDSFYGVPAVSMHSVVNPLAEGNIIHIRFWTRSSSSPKTLSLLQSANVRGVLHDSPGSAWQLMLIPHSGRQVLLVADFNENVVLRLVRHNLETSAASVHELELPPFIDLSLVYSLALDDYRGVISLLDGRGNLFAIPYA</sequence>
<evidence type="ECO:0000313" key="2">
    <source>
        <dbReference type="Proteomes" id="UP000054477"/>
    </source>
</evidence>
<dbReference type="Proteomes" id="UP000054477">
    <property type="component" value="Unassembled WGS sequence"/>
</dbReference>
<dbReference type="AlphaFoldDB" id="A0A0C9YFP7"/>
<dbReference type="HOGENOM" id="CLU_615465_0_0_1"/>